<reference evidence="1" key="2">
    <citation type="journal article" date="2021" name="PeerJ">
        <title>Extensive microbial diversity within the chicken gut microbiome revealed by metagenomics and culture.</title>
        <authorList>
            <person name="Gilroy R."/>
            <person name="Ravi A."/>
            <person name="Getino M."/>
            <person name="Pursley I."/>
            <person name="Horton D.L."/>
            <person name="Alikhan N.F."/>
            <person name="Baker D."/>
            <person name="Gharbi K."/>
            <person name="Hall N."/>
            <person name="Watson M."/>
            <person name="Adriaenssens E.M."/>
            <person name="Foster-Nyarko E."/>
            <person name="Jarju S."/>
            <person name="Secka A."/>
            <person name="Antonio M."/>
            <person name="Oren A."/>
            <person name="Chaudhuri R.R."/>
            <person name="La Ragione R."/>
            <person name="Hildebrand F."/>
            <person name="Pallen M.J."/>
        </authorList>
    </citation>
    <scope>NUCLEOTIDE SEQUENCE</scope>
    <source>
        <strain evidence="1">B1-15692</strain>
    </source>
</reference>
<dbReference type="Proteomes" id="UP000823660">
    <property type="component" value="Unassembled WGS sequence"/>
</dbReference>
<reference evidence="1" key="1">
    <citation type="submission" date="2020-10" db="EMBL/GenBank/DDBJ databases">
        <authorList>
            <person name="Gilroy R."/>
        </authorList>
    </citation>
    <scope>NUCLEOTIDE SEQUENCE</scope>
    <source>
        <strain evidence="1">B1-15692</strain>
    </source>
</reference>
<gene>
    <name evidence="1" type="ORF">IAB99_08505</name>
</gene>
<sequence length="310" mass="34054">MTETDIQHCRHCRFSVAGFTFSVGIPSSVDADRLLPSFRDFRCGGQALPERDIFRMEQSPGTLRPDTGLRFIEETGTDIGLTCLYEAGQKYYLEIRHTDGSPVHQMLASKDFSRVEARIDWTDRYAGNSLGSMLRIAYSQAVLLHGAVSVHASVICLDGKAYLFAGKSGTGKSTHSALWLRHIPGSFLLNDDNPVIRLSDGIPTAFGTPWSGKTPCYRNEGFPVAGIARLSQAPENRFIPKHDVEAFSLLLTGCSFIRQDGYLLDALCGTLVETVQAVRCGILECRPDAQAAVLCHKALTGIGEYNFENK</sequence>
<organism evidence="1 2">
    <name type="scientific">Candidatus Cryptobacteroides faecipullorum</name>
    <dbReference type="NCBI Taxonomy" id="2840764"/>
    <lineage>
        <taxon>Bacteria</taxon>
        <taxon>Pseudomonadati</taxon>
        <taxon>Bacteroidota</taxon>
        <taxon>Bacteroidia</taxon>
        <taxon>Bacteroidales</taxon>
        <taxon>Candidatus Cryptobacteroides</taxon>
    </lineage>
</organism>
<dbReference type="SUPFAM" id="SSF53795">
    <property type="entry name" value="PEP carboxykinase-like"/>
    <property type="match status" value="1"/>
</dbReference>
<comment type="caution">
    <text evidence="1">The sequence shown here is derived from an EMBL/GenBank/DDBJ whole genome shotgun (WGS) entry which is preliminary data.</text>
</comment>
<protein>
    <submittedName>
        <fullName evidence="1">Phosphoenolpyruvate carboxykinase</fullName>
    </submittedName>
</protein>
<accession>A0A9D9I858</accession>
<dbReference type="Gene3D" id="3.40.50.300">
    <property type="entry name" value="P-loop containing nucleotide triphosphate hydrolases"/>
    <property type="match status" value="1"/>
</dbReference>
<evidence type="ECO:0000313" key="2">
    <source>
        <dbReference type="Proteomes" id="UP000823660"/>
    </source>
</evidence>
<name>A0A9D9I858_9BACT</name>
<proteinExistence type="predicted"/>
<dbReference type="InterPro" id="IPR027417">
    <property type="entry name" value="P-loop_NTPase"/>
</dbReference>
<evidence type="ECO:0000313" key="1">
    <source>
        <dbReference type="EMBL" id="MBO8467783.1"/>
    </source>
</evidence>
<dbReference type="AlphaFoldDB" id="A0A9D9I858"/>
<dbReference type="EMBL" id="JADIMH010000055">
    <property type="protein sequence ID" value="MBO8467783.1"/>
    <property type="molecule type" value="Genomic_DNA"/>
</dbReference>